<proteinExistence type="inferred from homology"/>
<dbReference type="Proteomes" id="UP000769780">
    <property type="component" value="Unassembled WGS sequence"/>
</dbReference>
<dbReference type="Gene3D" id="2.30.30.110">
    <property type="match status" value="1"/>
</dbReference>
<accession>A0ABS7K798</accession>
<comment type="caution">
    <text evidence="3">The sequence shown here is derived from an EMBL/GenBank/DDBJ whole genome shotgun (WGS) entry which is preliminary data.</text>
</comment>
<name>A0ABS7K798_9BACI</name>
<keyword evidence="2" id="KW-1277">Toxin-antitoxin system</keyword>
<organism evidence="3 4">
    <name type="scientific">Mesobacillus maritimus</name>
    <dbReference type="NCBI Taxonomy" id="1643336"/>
    <lineage>
        <taxon>Bacteria</taxon>
        <taxon>Bacillati</taxon>
        <taxon>Bacillota</taxon>
        <taxon>Bacilli</taxon>
        <taxon>Bacillales</taxon>
        <taxon>Bacillaceae</taxon>
        <taxon>Mesobacillus</taxon>
    </lineage>
</organism>
<dbReference type="InterPro" id="IPR003477">
    <property type="entry name" value="PemK-like"/>
</dbReference>
<keyword evidence="4" id="KW-1185">Reference proteome</keyword>
<protein>
    <submittedName>
        <fullName evidence="3">Type II toxin-antitoxin system PemK/MazF family toxin</fullName>
    </submittedName>
</protein>
<comment type="similarity">
    <text evidence="1">Belongs to the PemK/MazF family.</text>
</comment>
<evidence type="ECO:0000256" key="2">
    <source>
        <dbReference type="ARBA" id="ARBA00022649"/>
    </source>
</evidence>
<dbReference type="SUPFAM" id="SSF50118">
    <property type="entry name" value="Cell growth inhibitor/plasmid maintenance toxic component"/>
    <property type="match status" value="1"/>
</dbReference>
<gene>
    <name evidence="3" type="ORF">H0185_15215</name>
</gene>
<evidence type="ECO:0000313" key="3">
    <source>
        <dbReference type="EMBL" id="MBY0098148.1"/>
    </source>
</evidence>
<dbReference type="RefSeq" id="WP_221874368.1">
    <property type="nucleotide sequence ID" value="NZ_JACWFH010000019.1"/>
</dbReference>
<sequence length="123" mass="13899">MIKAGQIYDIWFPFKPPILPGQQPGKYRPALILSVSEDGTATAVAIKITSSGPSKIFPLRIPIWEWAKAGLDNESFVEIDSEIPIRFTGDVTPRGKLEDFDFNRVLVEYTKYQRRIRRGGTTT</sequence>
<dbReference type="EMBL" id="JACWFH010000019">
    <property type="protein sequence ID" value="MBY0098148.1"/>
    <property type="molecule type" value="Genomic_DNA"/>
</dbReference>
<evidence type="ECO:0000256" key="1">
    <source>
        <dbReference type="ARBA" id="ARBA00007521"/>
    </source>
</evidence>
<dbReference type="InterPro" id="IPR011067">
    <property type="entry name" value="Plasmid_toxin/cell-grow_inhib"/>
</dbReference>
<reference evidence="3 4" key="1">
    <citation type="submission" date="2020-07" db="EMBL/GenBank/DDBJ databases">
        <title>Fungal Genomes of the International Space Station.</title>
        <authorList>
            <person name="Seuylemezian A."/>
            <person name="Singh N.K."/>
            <person name="Wood J."/>
            <person name="Venkateswaran K."/>
        </authorList>
    </citation>
    <scope>NUCLEOTIDE SEQUENCE [LARGE SCALE GENOMIC DNA]</scope>
    <source>
        <strain evidence="3 4">PL-B2</strain>
    </source>
</reference>
<evidence type="ECO:0000313" key="4">
    <source>
        <dbReference type="Proteomes" id="UP000769780"/>
    </source>
</evidence>
<dbReference type="Pfam" id="PF02452">
    <property type="entry name" value="PemK_toxin"/>
    <property type="match status" value="1"/>
</dbReference>